<dbReference type="PANTHER" id="PTHR12147:SF26">
    <property type="entry name" value="PEPTIDASE M28 DOMAIN-CONTAINING PROTEIN"/>
    <property type="match status" value="1"/>
</dbReference>
<dbReference type="InterPro" id="IPR007484">
    <property type="entry name" value="Peptidase_M28"/>
</dbReference>
<dbReference type="Proteomes" id="UP001651880">
    <property type="component" value="Unassembled WGS sequence"/>
</dbReference>
<keyword evidence="3" id="KW-1185">Reference proteome</keyword>
<sequence length="654" mass="74824">MKEGLVMGKRITLLSISMCFILFLTGCNASPQNFIEINKIENEDDTVYEALQYLISDECDGRLIGTEGNKKAKEYIVSRFKDFSIEPYNNSFYHPYLQQILVIDSDKMILELKDTKNNIIKFEYGKDFMDSSICPGTLRLPIGFDAAGEEDCILVAKGHKDDNIKKSNVKGILISTERLKKGNNSDEKYGDRNVFNITEEVYEILKSNPGGEVHMSSSGELKEIEENNVIGIIKGKDSSKAFLITAHLDHVGSIGESIWKGAYDNSSGVSILLDTARRIGEYSKNNELPNDIIFSGINSEETFLYGSKILREEIFKDYDFIANINMDCIGHKGEKKLFIDYQHDLPEIKLLTDKLNSFFNDSGIKSTPAYAEYISDHASFPVGINITTGYKDIHILEDTIDILDIDFMENISEMLAKFLIKTSSDSIILGEKHDKIYDAIRREAKNMNFGEYKFIEVENKNYYVMGSNLSGAKDEVDQHFGNSFDYIPDKLGDLKLDKIEINAFRSNYFNTPKADEHQTNMIYKRKGLIRDINNINIFYQNSDNYDKVIIQFDSFIKDNDIERDVEEEISGQAFEDRPFIETKNKYYLNAAIEADGYDELTVKHEVSDKIFIIRIYGSRLEDKLDYIQKQKVESFIKENNIDDIILALVKTLSQ</sequence>
<name>A0ABT1NK58_9FIRM</name>
<dbReference type="Pfam" id="PF04389">
    <property type="entry name" value="Peptidase_M28"/>
    <property type="match status" value="1"/>
</dbReference>
<organism evidence="2 3">
    <name type="scientific">Lutispora saccharofermentans</name>
    <dbReference type="NCBI Taxonomy" id="3024236"/>
    <lineage>
        <taxon>Bacteria</taxon>
        <taxon>Bacillati</taxon>
        <taxon>Bacillota</taxon>
        <taxon>Clostridia</taxon>
        <taxon>Lutisporales</taxon>
        <taxon>Lutisporaceae</taxon>
        <taxon>Lutispora</taxon>
    </lineage>
</organism>
<dbReference type="Gene3D" id="3.40.630.10">
    <property type="entry name" value="Zn peptidases"/>
    <property type="match status" value="2"/>
</dbReference>
<proteinExistence type="predicted"/>
<evidence type="ECO:0000313" key="2">
    <source>
        <dbReference type="EMBL" id="MCQ1531581.1"/>
    </source>
</evidence>
<gene>
    <name evidence="2" type="ORF">LJD61_18870</name>
</gene>
<evidence type="ECO:0000259" key="1">
    <source>
        <dbReference type="Pfam" id="PF04389"/>
    </source>
</evidence>
<dbReference type="RefSeq" id="WP_255229132.1">
    <property type="nucleotide sequence ID" value="NZ_JAJEKE010000025.1"/>
</dbReference>
<dbReference type="PROSITE" id="PS51257">
    <property type="entry name" value="PROKAR_LIPOPROTEIN"/>
    <property type="match status" value="1"/>
</dbReference>
<dbReference type="EMBL" id="JAJEKE010000025">
    <property type="protein sequence ID" value="MCQ1531581.1"/>
    <property type="molecule type" value="Genomic_DNA"/>
</dbReference>
<dbReference type="PANTHER" id="PTHR12147">
    <property type="entry name" value="METALLOPEPTIDASE M28 FAMILY MEMBER"/>
    <property type="match status" value="1"/>
</dbReference>
<reference evidence="2 3" key="1">
    <citation type="submission" date="2021-10" db="EMBL/GenBank/DDBJ databases">
        <title>Lutispora strain m25 sp. nov., a thermophilic, non-spore-forming bacterium isolated from a lab-scale methanogenic bioreactor digesting anaerobic sludge.</title>
        <authorList>
            <person name="El Houari A."/>
            <person name="Mcdonald J."/>
        </authorList>
    </citation>
    <scope>NUCLEOTIDE SEQUENCE [LARGE SCALE GENOMIC DNA]</scope>
    <source>
        <strain evidence="3">m25</strain>
    </source>
</reference>
<protein>
    <submittedName>
        <fullName evidence="2">M28 family metallopeptidase</fullName>
    </submittedName>
</protein>
<feature type="domain" description="Peptidase M28" evidence="1">
    <location>
        <begin position="228"/>
        <end position="418"/>
    </location>
</feature>
<dbReference type="InterPro" id="IPR045175">
    <property type="entry name" value="M28_fam"/>
</dbReference>
<accession>A0ABT1NK58</accession>
<evidence type="ECO:0000313" key="3">
    <source>
        <dbReference type="Proteomes" id="UP001651880"/>
    </source>
</evidence>
<dbReference type="SUPFAM" id="SSF53187">
    <property type="entry name" value="Zn-dependent exopeptidases"/>
    <property type="match status" value="1"/>
</dbReference>
<comment type="caution">
    <text evidence="2">The sequence shown here is derived from an EMBL/GenBank/DDBJ whole genome shotgun (WGS) entry which is preliminary data.</text>
</comment>